<dbReference type="RefSeq" id="WP_139174004.1">
    <property type="nucleotide sequence ID" value="NZ_FNNO01000024.1"/>
</dbReference>
<keyword evidence="1" id="KW-0732">Signal</keyword>
<feature type="signal peptide" evidence="1">
    <location>
        <begin position="1"/>
        <end position="19"/>
    </location>
</feature>
<protein>
    <submittedName>
        <fullName evidence="2">GLPGLI family protein</fullName>
    </submittedName>
</protein>
<keyword evidence="3" id="KW-1185">Reference proteome</keyword>
<name>A0A8X8LD04_9BACT</name>
<dbReference type="EMBL" id="FNNO01000024">
    <property type="protein sequence ID" value="SDX66705.1"/>
    <property type="molecule type" value="Genomic_DNA"/>
</dbReference>
<evidence type="ECO:0000313" key="2">
    <source>
        <dbReference type="EMBL" id="SDX66705.1"/>
    </source>
</evidence>
<proteinExistence type="predicted"/>
<comment type="caution">
    <text evidence="2">The sequence shown here is derived from an EMBL/GenBank/DDBJ whole genome shotgun (WGS) entry which is preliminary data.</text>
</comment>
<reference evidence="2 3" key="1">
    <citation type="submission" date="2016-10" db="EMBL/GenBank/DDBJ databases">
        <authorList>
            <person name="Varghese N."/>
            <person name="Submissions S."/>
        </authorList>
    </citation>
    <scope>NUCLEOTIDE SEQUENCE [LARGE SCALE GENOMIC DNA]</scope>
    <source>
        <strain evidence="2 3">DSM 25353</strain>
    </source>
</reference>
<evidence type="ECO:0000256" key="1">
    <source>
        <dbReference type="SAM" id="SignalP"/>
    </source>
</evidence>
<dbReference type="AlphaFoldDB" id="A0A8X8LD04"/>
<gene>
    <name evidence="2" type="ORF">SAMN05444410_12415</name>
</gene>
<feature type="chain" id="PRO_5036448593" evidence="1">
    <location>
        <begin position="20"/>
        <end position="211"/>
    </location>
</feature>
<sequence>MRAYVSLIGLLLFSAVLYAQQRVVADCTVTYRVNLEEKGGDKDVTESFGATTKTVYIRGNNSRVDLVSPAFKQSLLYDKTVASAVILREFGNHKLMTKLNHDQWIAVNKKMYDSMTIAYSGETKNILGFECKKAVLRLKNGTTFSLYYATNIIPSVREFQYEFKDIPGFVLEYESMEGENKKITYTATKVNISPVPVSKFEIPTSGYRIIN</sequence>
<evidence type="ECO:0000313" key="3">
    <source>
        <dbReference type="Proteomes" id="UP000198711"/>
    </source>
</evidence>
<organism evidence="2 3">
    <name type="scientific">Hydrobacter penzbergensis</name>
    <dbReference type="NCBI Taxonomy" id="1235997"/>
    <lineage>
        <taxon>Bacteria</taxon>
        <taxon>Pseudomonadati</taxon>
        <taxon>Bacteroidota</taxon>
        <taxon>Chitinophagia</taxon>
        <taxon>Chitinophagales</taxon>
        <taxon>Chitinophagaceae</taxon>
        <taxon>Hydrobacter</taxon>
    </lineage>
</organism>
<dbReference type="Proteomes" id="UP000198711">
    <property type="component" value="Unassembled WGS sequence"/>
</dbReference>
<accession>A0A8X8LD04</accession>